<keyword evidence="3" id="KW-0963">Cytoplasm</keyword>
<proteinExistence type="predicted"/>
<dbReference type="Proteomes" id="UP001458880">
    <property type="component" value="Unassembled WGS sequence"/>
</dbReference>
<evidence type="ECO:0000313" key="8">
    <source>
        <dbReference type="EMBL" id="KAK9695254.1"/>
    </source>
</evidence>
<organism evidence="8 9">
    <name type="scientific">Popillia japonica</name>
    <name type="common">Japanese beetle</name>
    <dbReference type="NCBI Taxonomy" id="7064"/>
    <lineage>
        <taxon>Eukaryota</taxon>
        <taxon>Metazoa</taxon>
        <taxon>Ecdysozoa</taxon>
        <taxon>Arthropoda</taxon>
        <taxon>Hexapoda</taxon>
        <taxon>Insecta</taxon>
        <taxon>Pterygota</taxon>
        <taxon>Neoptera</taxon>
        <taxon>Endopterygota</taxon>
        <taxon>Coleoptera</taxon>
        <taxon>Polyphaga</taxon>
        <taxon>Scarabaeiformia</taxon>
        <taxon>Scarabaeidae</taxon>
        <taxon>Rutelinae</taxon>
        <taxon>Popillia</taxon>
    </lineage>
</organism>
<gene>
    <name evidence="8" type="ORF">QE152_g32683</name>
</gene>
<dbReference type="InterPro" id="IPR039151">
    <property type="entry name" value="INTU"/>
</dbReference>
<feature type="compositionally biased region" description="Acidic residues" evidence="4">
    <location>
        <begin position="726"/>
        <end position="735"/>
    </location>
</feature>
<dbReference type="InterPro" id="IPR043987">
    <property type="entry name" value="CCZ1/INTU/HSP4_longin_1"/>
</dbReference>
<dbReference type="GO" id="GO:0005929">
    <property type="term" value="C:cilium"/>
    <property type="evidence" value="ECO:0007669"/>
    <property type="project" value="TreeGrafter"/>
</dbReference>
<sequence>MNEQQCLIKEPPKDNQDNNSEEEWSEDESSSNSEYSDSDSSIPEWESSLDTSGQVLYIDCHPFVKQSPATESDKPANAFVKSQIRQSTRSKFLKLLRRRDSKRRSKRSRSLESSQDSNSFGKVTFQDHENGEIKEVYLLINRENSSKYGRRTTLSELLLGISLSSFPNSNRVMIAGFTTVNEQKNEKNIKIGDWLRSIDDIEVNINNVNITLEQLSNKNEVKLQLQRVVGIEVTKEPPVNELKNQSNFVYQFLNFDEEEQSRIMEMISPAPVGVLFVDLENLTEDGSEFEGVIYCYPRPYDKNILCQTKGVFITLNHLLCEITKAKPILSSLAYKDVLTHVTYSNYNGKLLLIMIPDHCVGANEVKLVSAEVIRMLEFMYQTLEKCFHSSEFRLQVDHFFARFFTKILSHGDWSSTEIKELNINSQTPHQMCFEEVLPAASFIPLPNETQMQIDDALTELEASDYRDWNEEPLDCQRLFTILGSALYHSGYLLASHLIHGDLIDVHSFCRQQGLFHLSKTEPLRSLVLWREVFPFSCNRRIENSDSSYKIPDGRRYLLIIGSSKDLLAVIMEAGGCTEPAEDKMGPDAFYVEEVQATLSHIQELGIPDLVERWLATNPGQQVTIPEPPTGKKKSDFLSFTKSTPQNQSRDSNSTSSRRTEVTSILKRRSSDQGILSHSNSMFSLPDEELHSEDSNSQGGYSERSEVSDEPVLGRRAIRERKNIMGSDEEESDIEDYREGSQLSNGSYDLSELRQSLLNEMEDVQPLCLTAGKENVLYHYVHFDSTEGILLLPPECRVNSSTLSTILQNFRSCSHNIHKLFQNTLRFKNMSAQDMAKSLMNKSLIAIKEHGVLFECEYKDDCIRTKPLKITYWVIGRLFYMPYPREMYVCYQDTIPQNLIDIAFKLGITLAG</sequence>
<evidence type="ECO:0000313" key="9">
    <source>
        <dbReference type="Proteomes" id="UP001458880"/>
    </source>
</evidence>
<keyword evidence="9" id="KW-1185">Reference proteome</keyword>
<evidence type="ECO:0000259" key="6">
    <source>
        <dbReference type="Pfam" id="PF19032"/>
    </source>
</evidence>
<dbReference type="GO" id="GO:0016192">
    <property type="term" value="P:vesicle-mediated transport"/>
    <property type="evidence" value="ECO:0007669"/>
    <property type="project" value="InterPro"/>
</dbReference>
<comment type="subcellular location">
    <subcellularLocation>
        <location evidence="1">Cytoplasm</location>
    </subcellularLocation>
</comment>
<dbReference type="PANTHER" id="PTHR21082:SF4">
    <property type="entry name" value="PROTEIN INTURNED"/>
    <property type="match status" value="1"/>
</dbReference>
<feature type="region of interest" description="Disordered" evidence="4">
    <location>
        <begin position="1"/>
        <end position="46"/>
    </location>
</feature>
<dbReference type="EMBL" id="JASPKY010000487">
    <property type="protein sequence ID" value="KAK9695254.1"/>
    <property type="molecule type" value="Genomic_DNA"/>
</dbReference>
<evidence type="ECO:0000256" key="3">
    <source>
        <dbReference type="ARBA" id="ARBA00022490"/>
    </source>
</evidence>
<dbReference type="GO" id="GO:0007399">
    <property type="term" value="P:nervous system development"/>
    <property type="evidence" value="ECO:0007669"/>
    <property type="project" value="TreeGrafter"/>
</dbReference>
<feature type="compositionally biased region" description="Low complexity" evidence="4">
    <location>
        <begin position="645"/>
        <end position="656"/>
    </location>
</feature>
<dbReference type="AlphaFoldDB" id="A0AAW1IYT3"/>
<dbReference type="GO" id="GO:0005737">
    <property type="term" value="C:cytoplasm"/>
    <property type="evidence" value="ECO:0007669"/>
    <property type="project" value="UniProtKB-SubCell"/>
</dbReference>
<protein>
    <submittedName>
        <fullName evidence="8">First Longin domain of INTU, CCZ1 and HPS4</fullName>
    </submittedName>
</protein>
<reference evidence="8 9" key="1">
    <citation type="journal article" date="2024" name="BMC Genomics">
        <title>De novo assembly and annotation of Popillia japonica's genome with initial clues to its potential as an invasive pest.</title>
        <authorList>
            <person name="Cucini C."/>
            <person name="Boschi S."/>
            <person name="Funari R."/>
            <person name="Cardaioli E."/>
            <person name="Iannotti N."/>
            <person name="Marturano G."/>
            <person name="Paoli F."/>
            <person name="Bruttini M."/>
            <person name="Carapelli A."/>
            <person name="Frati F."/>
            <person name="Nardi F."/>
        </authorList>
    </citation>
    <scope>NUCLEOTIDE SEQUENCE [LARGE SCALE GENOMIC DNA]</scope>
    <source>
        <strain evidence="8">DMR45628</strain>
    </source>
</reference>
<dbReference type="PANTHER" id="PTHR21082">
    <property type="entry name" value="PROTEIN INTURNED"/>
    <property type="match status" value="1"/>
</dbReference>
<dbReference type="Pfam" id="PF19031">
    <property type="entry name" value="Intu_longin_1"/>
    <property type="match status" value="1"/>
</dbReference>
<feature type="domain" description="CCZ1/INTU second Longin" evidence="6">
    <location>
        <begin position="481"/>
        <end position="599"/>
    </location>
</feature>
<dbReference type="Pfam" id="PF19032">
    <property type="entry name" value="Intu_longin_2"/>
    <property type="match status" value="1"/>
</dbReference>
<dbReference type="InterPro" id="IPR043988">
    <property type="entry name" value="CCZ1/INTU_longin_2"/>
</dbReference>
<feature type="compositionally biased region" description="Basic residues" evidence="4">
    <location>
        <begin position="98"/>
        <end position="108"/>
    </location>
</feature>
<accession>A0AAW1IYT3</accession>
<keyword evidence="2" id="KW-0217">Developmental protein</keyword>
<dbReference type="InterPro" id="IPR043989">
    <property type="entry name" value="CCZ1/INTU/HSP4_longin_3"/>
</dbReference>
<feature type="compositionally biased region" description="Acidic residues" evidence="4">
    <location>
        <begin position="19"/>
        <end position="29"/>
    </location>
</feature>
<dbReference type="Pfam" id="PF19033">
    <property type="entry name" value="Intu_longin_3"/>
    <property type="match status" value="1"/>
</dbReference>
<evidence type="ECO:0000259" key="5">
    <source>
        <dbReference type="Pfam" id="PF19031"/>
    </source>
</evidence>
<feature type="compositionally biased region" description="Polar residues" evidence="4">
    <location>
        <begin position="671"/>
        <end position="682"/>
    </location>
</feature>
<feature type="compositionally biased region" description="Low complexity" evidence="4">
    <location>
        <begin position="30"/>
        <end position="41"/>
    </location>
</feature>
<dbReference type="GO" id="GO:0060271">
    <property type="term" value="P:cilium assembly"/>
    <property type="evidence" value="ECO:0007669"/>
    <property type="project" value="InterPro"/>
</dbReference>
<evidence type="ECO:0000256" key="1">
    <source>
        <dbReference type="ARBA" id="ARBA00004496"/>
    </source>
</evidence>
<feature type="region of interest" description="Disordered" evidence="4">
    <location>
        <begin position="98"/>
        <end position="125"/>
    </location>
</feature>
<dbReference type="GO" id="GO:0001736">
    <property type="term" value="P:establishment of planar polarity"/>
    <property type="evidence" value="ECO:0007669"/>
    <property type="project" value="InterPro"/>
</dbReference>
<feature type="region of interest" description="Disordered" evidence="4">
    <location>
        <begin position="619"/>
        <end position="744"/>
    </location>
</feature>
<evidence type="ECO:0000256" key="2">
    <source>
        <dbReference type="ARBA" id="ARBA00022473"/>
    </source>
</evidence>
<comment type="caution">
    <text evidence="8">The sequence shown here is derived from an EMBL/GenBank/DDBJ whole genome shotgun (WGS) entry which is preliminary data.</text>
</comment>
<feature type="domain" description="CCZ1/INTU/HPS4 third Longin" evidence="7">
    <location>
        <begin position="773"/>
        <end position="905"/>
    </location>
</feature>
<evidence type="ECO:0000259" key="7">
    <source>
        <dbReference type="Pfam" id="PF19033"/>
    </source>
</evidence>
<feature type="domain" description="CCZ1/INTU/HSP4 first Longin" evidence="5">
    <location>
        <begin position="272"/>
        <end position="381"/>
    </location>
</feature>
<evidence type="ECO:0000256" key="4">
    <source>
        <dbReference type="SAM" id="MobiDB-lite"/>
    </source>
</evidence>
<name>A0AAW1IYT3_POPJA</name>